<evidence type="ECO:0000313" key="1">
    <source>
        <dbReference type="EMBL" id="GIL80729.1"/>
    </source>
</evidence>
<feature type="non-terminal residue" evidence="1">
    <location>
        <position position="1"/>
    </location>
</feature>
<dbReference type="Proteomes" id="UP000747110">
    <property type="component" value="Unassembled WGS sequence"/>
</dbReference>
<dbReference type="EMBL" id="BNCP01000019">
    <property type="protein sequence ID" value="GIL80729.1"/>
    <property type="molecule type" value="Genomic_DNA"/>
</dbReference>
<protein>
    <submittedName>
        <fullName evidence="1">Uncharacterized protein</fullName>
    </submittedName>
</protein>
<name>A0A8J4CDJ6_9CHLO</name>
<dbReference type="AlphaFoldDB" id="A0A8J4CDJ6"/>
<sequence length="127" mass="13567">LLLLLVDNIAEVLGPPYSMEPPSPLPRCLASALSMASSWLTVPSSSLYPPLLLLLSLSVAPVLCHQEPSLAVVRRGKCANHPSKAASAKTRASIGIMLWTHHFHRVPGGGRCPSARIELPSWAGCRN</sequence>
<keyword evidence="2" id="KW-1185">Reference proteome</keyword>
<comment type="caution">
    <text evidence="1">The sequence shown here is derived from an EMBL/GenBank/DDBJ whole genome shotgun (WGS) entry which is preliminary data.</text>
</comment>
<organism evidence="1 2">
    <name type="scientific">Volvox reticuliferus</name>
    <dbReference type="NCBI Taxonomy" id="1737510"/>
    <lineage>
        <taxon>Eukaryota</taxon>
        <taxon>Viridiplantae</taxon>
        <taxon>Chlorophyta</taxon>
        <taxon>core chlorophytes</taxon>
        <taxon>Chlorophyceae</taxon>
        <taxon>CS clade</taxon>
        <taxon>Chlamydomonadales</taxon>
        <taxon>Volvocaceae</taxon>
        <taxon>Volvox</taxon>
    </lineage>
</organism>
<accession>A0A8J4CDJ6</accession>
<gene>
    <name evidence="1" type="ORF">Vretifemale_10042</name>
</gene>
<reference evidence="1" key="1">
    <citation type="journal article" date="2021" name="Proc. Natl. Acad. Sci. U.S.A.">
        <title>Three genomes in the algal genus Volvox reveal the fate of a haploid sex-determining region after a transition to homothallism.</title>
        <authorList>
            <person name="Yamamoto K."/>
            <person name="Hamaji T."/>
            <person name="Kawai-Toyooka H."/>
            <person name="Matsuzaki R."/>
            <person name="Takahashi F."/>
            <person name="Nishimura Y."/>
            <person name="Kawachi M."/>
            <person name="Noguchi H."/>
            <person name="Minakuchi Y."/>
            <person name="Umen J.G."/>
            <person name="Toyoda A."/>
            <person name="Nozaki H."/>
        </authorList>
    </citation>
    <scope>NUCLEOTIDE SEQUENCE</scope>
    <source>
        <strain evidence="1">NIES-3786</strain>
    </source>
</reference>
<proteinExistence type="predicted"/>
<evidence type="ECO:0000313" key="2">
    <source>
        <dbReference type="Proteomes" id="UP000747110"/>
    </source>
</evidence>